<proteinExistence type="predicted"/>
<dbReference type="Gramene" id="PAN29893">
    <property type="protein sequence ID" value="PAN29893"/>
    <property type="gene ID" value="PAHAL_5G257200"/>
</dbReference>
<dbReference type="SUPFAM" id="SSF81383">
    <property type="entry name" value="F-box domain"/>
    <property type="match status" value="1"/>
</dbReference>
<dbReference type="InterPro" id="IPR036047">
    <property type="entry name" value="F-box-like_dom_sf"/>
</dbReference>
<dbReference type="SMART" id="SM00256">
    <property type="entry name" value="FBOX"/>
    <property type="match status" value="1"/>
</dbReference>
<dbReference type="PROSITE" id="PS50181">
    <property type="entry name" value="FBOX"/>
    <property type="match status" value="1"/>
</dbReference>
<dbReference type="Gene3D" id="1.20.1280.50">
    <property type="match status" value="1"/>
</dbReference>
<evidence type="ECO:0000313" key="2">
    <source>
        <dbReference type="EMBL" id="PAN29893.1"/>
    </source>
</evidence>
<evidence type="ECO:0000259" key="1">
    <source>
        <dbReference type="PROSITE" id="PS50181"/>
    </source>
</evidence>
<sequence length="86" mass="9615">MENARNNVANVAGAPPPQRRRCGDLRILVGPFHYDIAKDDRISSLPDNVLQDIFRRLPIGEAARVAAVSRRWNSVWNSLLSPIRGP</sequence>
<accession>A0A2S3HU82</accession>
<organism evidence="2">
    <name type="scientific">Panicum hallii</name>
    <dbReference type="NCBI Taxonomy" id="206008"/>
    <lineage>
        <taxon>Eukaryota</taxon>
        <taxon>Viridiplantae</taxon>
        <taxon>Streptophyta</taxon>
        <taxon>Embryophyta</taxon>
        <taxon>Tracheophyta</taxon>
        <taxon>Spermatophyta</taxon>
        <taxon>Magnoliopsida</taxon>
        <taxon>Liliopsida</taxon>
        <taxon>Poales</taxon>
        <taxon>Poaceae</taxon>
        <taxon>PACMAD clade</taxon>
        <taxon>Panicoideae</taxon>
        <taxon>Panicodae</taxon>
        <taxon>Paniceae</taxon>
        <taxon>Panicinae</taxon>
        <taxon>Panicum</taxon>
        <taxon>Panicum sect. Panicum</taxon>
    </lineage>
</organism>
<dbReference type="InterPro" id="IPR001810">
    <property type="entry name" value="F-box_dom"/>
</dbReference>
<feature type="domain" description="F-box" evidence="1">
    <location>
        <begin position="39"/>
        <end position="75"/>
    </location>
</feature>
<reference evidence="2" key="1">
    <citation type="submission" date="2018-04" db="EMBL/GenBank/DDBJ databases">
        <title>WGS assembly of Panicum hallii.</title>
        <authorList>
            <person name="Lovell J."/>
            <person name="Jenkins J."/>
            <person name="Lowry D."/>
            <person name="Mamidi S."/>
            <person name="Sreedasyam A."/>
            <person name="Weng X."/>
            <person name="Barry K."/>
            <person name="Bonette J."/>
            <person name="Campitelli B."/>
            <person name="Daum C."/>
            <person name="Gordon S."/>
            <person name="Gould B."/>
            <person name="Lipzen A."/>
            <person name="Macqueen A."/>
            <person name="Palacio-Mejia J."/>
            <person name="Plott C."/>
            <person name="Shakirov E."/>
            <person name="Shu S."/>
            <person name="Yoshinaga Y."/>
            <person name="Zane M."/>
            <person name="Rokhsar D."/>
            <person name="Grimwood J."/>
            <person name="Schmutz J."/>
            <person name="Juenger T."/>
        </authorList>
    </citation>
    <scope>NUCLEOTIDE SEQUENCE [LARGE SCALE GENOMIC DNA]</scope>
    <source>
        <strain evidence="2">FIL2</strain>
    </source>
</reference>
<name>A0A2S3HU82_9POAL</name>
<gene>
    <name evidence="2" type="ORF">PAHAL_5G257200</name>
</gene>
<dbReference type="Pfam" id="PF00646">
    <property type="entry name" value="F-box"/>
    <property type="match status" value="1"/>
</dbReference>
<dbReference type="EMBL" id="CM008050">
    <property type="protein sequence ID" value="PAN29893.1"/>
    <property type="molecule type" value="Genomic_DNA"/>
</dbReference>
<dbReference type="AlphaFoldDB" id="A0A2S3HU82"/>
<protein>
    <recommendedName>
        <fullName evidence="1">F-box domain-containing protein</fullName>
    </recommendedName>
</protein>
<dbReference type="Proteomes" id="UP000243499">
    <property type="component" value="Chromosome 5"/>
</dbReference>